<dbReference type="Proteomes" id="UP000298488">
    <property type="component" value="Unassembled WGS sequence"/>
</dbReference>
<sequence length="156" mass="16415">MRMRRPGTPRLLATTTVAALSVAALSGCSFLEPVPASSPLTSVSPTPSPVDTSKYIGGLIDPDGTVWSGKDSGGDLTTLTLHAGGTVAVSYGDNAYDDPNDVWKVTDGILYLTVHIDEANGDAHYVATWDPEKSVLNAVLRTTRTALELTVTLTQK</sequence>
<keyword evidence="3" id="KW-1185">Reference proteome</keyword>
<reference evidence="2 3" key="1">
    <citation type="submission" date="2019-03" db="EMBL/GenBank/DDBJ databases">
        <title>Genomics of glacier-inhabiting Cryobacterium strains.</title>
        <authorList>
            <person name="Liu Q."/>
            <person name="Xin Y.-H."/>
        </authorList>
    </citation>
    <scope>NUCLEOTIDE SEQUENCE [LARGE SCALE GENOMIC DNA]</scope>
    <source>
        <strain evidence="2 3">CGMCC 1.10440</strain>
    </source>
</reference>
<dbReference type="EMBL" id="SOFI01000003">
    <property type="protein sequence ID" value="TFB79017.1"/>
    <property type="molecule type" value="Genomic_DNA"/>
</dbReference>
<dbReference type="PROSITE" id="PS51257">
    <property type="entry name" value="PROKAR_LIPOPROTEIN"/>
    <property type="match status" value="1"/>
</dbReference>
<accession>A0A4R8VAZ3</accession>
<proteinExistence type="predicted"/>
<organism evidence="2 3">
    <name type="scientific">Terrimesophilobacter mesophilus</name>
    <dbReference type="NCBI Taxonomy" id="433647"/>
    <lineage>
        <taxon>Bacteria</taxon>
        <taxon>Bacillati</taxon>
        <taxon>Actinomycetota</taxon>
        <taxon>Actinomycetes</taxon>
        <taxon>Micrococcales</taxon>
        <taxon>Microbacteriaceae</taxon>
        <taxon>Terrimesophilobacter</taxon>
    </lineage>
</organism>
<evidence type="ECO:0000256" key="1">
    <source>
        <dbReference type="SAM" id="SignalP"/>
    </source>
</evidence>
<gene>
    <name evidence="2" type="ORF">E3N84_02430</name>
</gene>
<protein>
    <submittedName>
        <fullName evidence="2">Uncharacterized protein</fullName>
    </submittedName>
</protein>
<dbReference type="AlphaFoldDB" id="A0A4R8VAZ3"/>
<evidence type="ECO:0000313" key="2">
    <source>
        <dbReference type="EMBL" id="TFB79017.1"/>
    </source>
</evidence>
<dbReference type="RefSeq" id="WP_134542210.1">
    <property type="nucleotide sequence ID" value="NZ_JACHBP010000001.1"/>
</dbReference>
<name>A0A4R8VAZ3_9MICO</name>
<keyword evidence="1" id="KW-0732">Signal</keyword>
<feature type="chain" id="PRO_5039159441" evidence="1">
    <location>
        <begin position="27"/>
        <end position="156"/>
    </location>
</feature>
<comment type="caution">
    <text evidence="2">The sequence shown here is derived from an EMBL/GenBank/DDBJ whole genome shotgun (WGS) entry which is preliminary data.</text>
</comment>
<evidence type="ECO:0000313" key="3">
    <source>
        <dbReference type="Proteomes" id="UP000298488"/>
    </source>
</evidence>
<feature type="signal peptide" evidence="1">
    <location>
        <begin position="1"/>
        <end position="26"/>
    </location>
</feature>